<proteinExistence type="predicted"/>
<gene>
    <name evidence="1" type="ORF">HAX54_024466</name>
</gene>
<organism evidence="1 2">
    <name type="scientific">Datura stramonium</name>
    <name type="common">Jimsonweed</name>
    <name type="synonym">Common thornapple</name>
    <dbReference type="NCBI Taxonomy" id="4076"/>
    <lineage>
        <taxon>Eukaryota</taxon>
        <taxon>Viridiplantae</taxon>
        <taxon>Streptophyta</taxon>
        <taxon>Embryophyta</taxon>
        <taxon>Tracheophyta</taxon>
        <taxon>Spermatophyta</taxon>
        <taxon>Magnoliopsida</taxon>
        <taxon>eudicotyledons</taxon>
        <taxon>Gunneridae</taxon>
        <taxon>Pentapetalae</taxon>
        <taxon>asterids</taxon>
        <taxon>lamiids</taxon>
        <taxon>Solanales</taxon>
        <taxon>Solanaceae</taxon>
        <taxon>Solanoideae</taxon>
        <taxon>Datureae</taxon>
        <taxon>Datura</taxon>
    </lineage>
</organism>
<dbReference type="Proteomes" id="UP000823775">
    <property type="component" value="Unassembled WGS sequence"/>
</dbReference>
<keyword evidence="2" id="KW-1185">Reference proteome</keyword>
<accession>A0ABS8V041</accession>
<comment type="caution">
    <text evidence="1">The sequence shown here is derived from an EMBL/GenBank/DDBJ whole genome shotgun (WGS) entry which is preliminary data.</text>
</comment>
<protein>
    <submittedName>
        <fullName evidence="1">Uncharacterized protein</fullName>
    </submittedName>
</protein>
<name>A0ABS8V041_DATST</name>
<evidence type="ECO:0000313" key="2">
    <source>
        <dbReference type="Proteomes" id="UP000823775"/>
    </source>
</evidence>
<sequence>MALWEEISSLPYLLESIEVLPSVNLWASSGFKVVRAAEKHWIVGHVHKRATTSNQVASTQETSRTQTPDIQNMTVERLRALLKEKKDELIARLKGSHD</sequence>
<reference evidence="1 2" key="1">
    <citation type="journal article" date="2021" name="BMC Genomics">
        <title>Datura genome reveals duplications of psychoactive alkaloid biosynthetic genes and high mutation rate following tissue culture.</title>
        <authorList>
            <person name="Rajewski A."/>
            <person name="Carter-House D."/>
            <person name="Stajich J."/>
            <person name="Litt A."/>
        </authorList>
    </citation>
    <scope>NUCLEOTIDE SEQUENCE [LARGE SCALE GENOMIC DNA]</scope>
    <source>
        <strain evidence="1">AR-01</strain>
    </source>
</reference>
<dbReference type="EMBL" id="JACEIK010002983">
    <property type="protein sequence ID" value="MCD9639745.1"/>
    <property type="molecule type" value="Genomic_DNA"/>
</dbReference>
<evidence type="ECO:0000313" key="1">
    <source>
        <dbReference type="EMBL" id="MCD9639745.1"/>
    </source>
</evidence>